<evidence type="ECO:0000256" key="1">
    <source>
        <dbReference type="SAM" id="Phobius"/>
    </source>
</evidence>
<accession>A0A3S4HRJ3</accession>
<name>A0A3S4HRJ3_CHRVL</name>
<protein>
    <submittedName>
        <fullName evidence="2">Uncharacterized protein</fullName>
    </submittedName>
</protein>
<evidence type="ECO:0000313" key="2">
    <source>
        <dbReference type="EMBL" id="VEB42890.1"/>
    </source>
</evidence>
<keyword evidence="1" id="KW-1133">Transmembrane helix</keyword>
<feature type="transmembrane region" description="Helical" evidence="1">
    <location>
        <begin position="7"/>
        <end position="26"/>
    </location>
</feature>
<dbReference type="AlphaFoldDB" id="A0A3S4HRJ3"/>
<keyword evidence="1" id="KW-0812">Transmembrane</keyword>
<dbReference type="Proteomes" id="UP000275777">
    <property type="component" value="Chromosome"/>
</dbReference>
<feature type="transmembrane region" description="Helical" evidence="1">
    <location>
        <begin position="46"/>
        <end position="67"/>
    </location>
</feature>
<organism evidence="2 3">
    <name type="scientific">Chromobacterium violaceum</name>
    <dbReference type="NCBI Taxonomy" id="536"/>
    <lineage>
        <taxon>Bacteria</taxon>
        <taxon>Pseudomonadati</taxon>
        <taxon>Pseudomonadota</taxon>
        <taxon>Betaproteobacteria</taxon>
        <taxon>Neisseriales</taxon>
        <taxon>Chromobacteriaceae</taxon>
        <taxon>Chromobacterium</taxon>
    </lineage>
</organism>
<evidence type="ECO:0000313" key="3">
    <source>
        <dbReference type="Proteomes" id="UP000275777"/>
    </source>
</evidence>
<keyword evidence="1" id="KW-0472">Membrane</keyword>
<reference evidence="2 3" key="1">
    <citation type="submission" date="2018-12" db="EMBL/GenBank/DDBJ databases">
        <authorList>
            <consortium name="Pathogen Informatics"/>
        </authorList>
    </citation>
    <scope>NUCLEOTIDE SEQUENCE [LARGE SCALE GENOMIC DNA]</scope>
    <source>
        <strain evidence="2 3">NCTC9695</strain>
    </source>
</reference>
<proteinExistence type="predicted"/>
<dbReference type="EMBL" id="LR134182">
    <property type="protein sequence ID" value="VEB42890.1"/>
    <property type="molecule type" value="Genomic_DNA"/>
</dbReference>
<gene>
    <name evidence="2" type="ORF">NCTC9695_03344</name>
</gene>
<sequence>MKKGILLLWPSFMIAMIATAVFFSIFDPAELKLHGDTLFSDKLSAYSVFFLVSWAFGALNTSIVLLLEKSAREINGFTPPPVAVPDEDTPFPDFQGTKKAGLRVRPFSCIR</sequence>